<proteinExistence type="predicted"/>
<feature type="compositionally biased region" description="Acidic residues" evidence="1">
    <location>
        <begin position="119"/>
        <end position="133"/>
    </location>
</feature>
<organism evidence="2 3">
    <name type="scientific">Colletotrichum sojae</name>
    <dbReference type="NCBI Taxonomy" id="2175907"/>
    <lineage>
        <taxon>Eukaryota</taxon>
        <taxon>Fungi</taxon>
        <taxon>Dikarya</taxon>
        <taxon>Ascomycota</taxon>
        <taxon>Pezizomycotina</taxon>
        <taxon>Sordariomycetes</taxon>
        <taxon>Hypocreomycetidae</taxon>
        <taxon>Glomerellales</taxon>
        <taxon>Glomerellaceae</taxon>
        <taxon>Colletotrichum</taxon>
        <taxon>Colletotrichum orchidearum species complex</taxon>
    </lineage>
</organism>
<dbReference type="EMBL" id="WIGN01000061">
    <property type="protein sequence ID" value="KAF6812631.1"/>
    <property type="molecule type" value="Genomic_DNA"/>
</dbReference>
<feature type="region of interest" description="Disordered" evidence="1">
    <location>
        <begin position="1"/>
        <end position="168"/>
    </location>
</feature>
<accession>A0A8H6JHC4</accession>
<evidence type="ECO:0000313" key="2">
    <source>
        <dbReference type="EMBL" id="KAF6812631.1"/>
    </source>
</evidence>
<feature type="compositionally biased region" description="Polar residues" evidence="1">
    <location>
        <begin position="13"/>
        <end position="22"/>
    </location>
</feature>
<feature type="compositionally biased region" description="Basic and acidic residues" evidence="1">
    <location>
        <begin position="94"/>
        <end position="112"/>
    </location>
</feature>
<feature type="compositionally biased region" description="Polar residues" evidence="1">
    <location>
        <begin position="38"/>
        <end position="54"/>
    </location>
</feature>
<dbReference type="Proteomes" id="UP000652219">
    <property type="component" value="Unassembled WGS sequence"/>
</dbReference>
<keyword evidence="3" id="KW-1185">Reference proteome</keyword>
<reference evidence="2 3" key="1">
    <citation type="journal article" date="2020" name="Phytopathology">
        <title>Genome Sequence Resources of Colletotrichum truncatum, C. plurivorum, C. musicola, and C. sojae: Four Species Pathogenic to Soybean (Glycine max).</title>
        <authorList>
            <person name="Rogerio F."/>
            <person name="Boufleur T.R."/>
            <person name="Ciampi-Guillardi M."/>
            <person name="Sukno S.A."/>
            <person name="Thon M.R."/>
            <person name="Massola Junior N.S."/>
            <person name="Baroncelli R."/>
        </authorList>
    </citation>
    <scope>NUCLEOTIDE SEQUENCE [LARGE SCALE GENOMIC DNA]</scope>
    <source>
        <strain evidence="2 3">LFN0009</strain>
    </source>
</reference>
<evidence type="ECO:0000313" key="3">
    <source>
        <dbReference type="Proteomes" id="UP000652219"/>
    </source>
</evidence>
<evidence type="ECO:0000256" key="1">
    <source>
        <dbReference type="SAM" id="MobiDB-lite"/>
    </source>
</evidence>
<protein>
    <submittedName>
        <fullName evidence="2">Uncharacterized protein</fullName>
    </submittedName>
</protein>
<gene>
    <name evidence="2" type="ORF">CSOJ01_05050</name>
</gene>
<dbReference type="AlphaFoldDB" id="A0A8H6JHC4"/>
<name>A0A8H6JHC4_9PEZI</name>
<comment type="caution">
    <text evidence="2">The sequence shown here is derived from an EMBL/GenBank/DDBJ whole genome shotgun (WGS) entry which is preliminary data.</text>
</comment>
<feature type="compositionally biased region" description="Polar residues" evidence="1">
    <location>
        <begin position="138"/>
        <end position="156"/>
    </location>
</feature>
<sequence>MEEQHTGDPLTDPASSLSSSELTLRFPRPQGNRHLASWISSSEPDIMNPSNTPDDISEPMEASYEFINTDDDGESQDDRGTEAEAESLSSFDYARPDDVHSLDGNERTDDAASRSAMYTDDEEEDEDDDDDAEDKSRASSIQYAEQSLMSPSSQGTILPPLLDDTGDNLEAQRPITLEESQGKIALRQVSVKHATHTFDSAQSAEFIRAVGSKVQPNSRTPMFATIRLTMAPSCVDTDLRVLYVGCPEAQAEVIAKLTSVMDKTELSVEVCSEAVQTIRRGENFPDETVYSITVDNNRTFQSTFTPSGSFIEPTWDLPHVAIVFVTENDDETTRKTREAALGFMERHAVPRIFISNTELFQHPTKNWSDLINQHVIHRCVESPDRAFPSVKLPIDLKSFKETDSRQLNRNLAYLTGLYQTVDEPEVNGFWSPVYAAATKSFSLVKQHTFEEWENVDWWNAVHSIGVCLFVVTVALLGNSYLGGSSAPALPAVSTTAYSPAPGVSATSVSVSTSTITINLTSTKTIQVPQAKTLQSNTAVAPFAELADFFADKFPESQKTYICSAEKFGRHEILVKIPSSTKTSWLAKDSITIDVLKGDRAVKTKFSSIDEGILIEIPKKEAHGLLTVAINTTRKPRVNETFTVDFGKTGLDHCLGLSNFVAKQVANLAKNVAQRGTEHAAALGEDVREVSARISTEAATTAEYVSGSLAKTLQHVRQSPKAQDALDWVQIKHKKAQIHSWLLWLRIQRRMEEHDNYLEKARKYLSEKKLAVEMGNKARLDKQRMEQRARRKMERLEARCQSGFSRWTQQCKQQG</sequence>